<evidence type="ECO:0000256" key="1">
    <source>
        <dbReference type="SAM" id="MobiDB-lite"/>
    </source>
</evidence>
<protein>
    <submittedName>
        <fullName evidence="2">Uncharacterized protein</fullName>
    </submittedName>
</protein>
<dbReference type="AlphaFoldDB" id="A0A4X2KHW4"/>
<dbReference type="OMA" id="METLTCF"/>
<keyword evidence="3" id="KW-1185">Reference proteome</keyword>
<dbReference type="Proteomes" id="UP000314987">
    <property type="component" value="Unassembled WGS sequence"/>
</dbReference>
<reference evidence="3" key="1">
    <citation type="submission" date="2018-12" db="EMBL/GenBank/DDBJ databases">
        <authorList>
            <person name="Yazar S."/>
        </authorList>
    </citation>
    <scope>NUCLEOTIDE SEQUENCE [LARGE SCALE GENOMIC DNA]</scope>
</reference>
<dbReference type="STRING" id="29139.ENSVURP00010008885"/>
<dbReference type="GO" id="GO:0005634">
    <property type="term" value="C:nucleus"/>
    <property type="evidence" value="ECO:0007669"/>
    <property type="project" value="TreeGrafter"/>
</dbReference>
<reference evidence="2" key="2">
    <citation type="submission" date="2025-08" db="UniProtKB">
        <authorList>
            <consortium name="Ensembl"/>
        </authorList>
    </citation>
    <scope>IDENTIFICATION</scope>
</reference>
<sequence length="255" mass="28540">METLTCFKNSCLFLFSPKKESKKKTGRQSQSKQLNKKPWHLSGKLPFPEDLDLSIIGKVKETEQDEEFGDSFAAPLHSTALYSEAEETCRPAESLIPSFVSPSPGKKARMSVEVSESQPEEEEGSIIGRTKKASRKSKPIADDSDSESISVRITRVVKGMRKEKVKASSTVSSANLPEKSAESVFSNEPFHVAEKVSLVTKSEAKAPRKRRTSREKREKPRSQPFNSEKKKRSARDTAKSRIVLSAFEDVLLEYK</sequence>
<evidence type="ECO:0000313" key="2">
    <source>
        <dbReference type="Ensembl" id="ENSVURP00010008885.1"/>
    </source>
</evidence>
<feature type="compositionally biased region" description="Basic residues" evidence="1">
    <location>
        <begin position="129"/>
        <end position="138"/>
    </location>
</feature>
<dbReference type="PANTHER" id="PTHR32222:SF1">
    <property type="entry name" value="CENTROMERE PROTEIN U"/>
    <property type="match status" value="1"/>
</dbReference>
<proteinExistence type="predicted"/>
<dbReference type="Ensembl" id="ENSVURT00010010082.1">
    <property type="protein sequence ID" value="ENSVURP00010008885.1"/>
    <property type="gene ID" value="ENSVURG00010006883.1"/>
</dbReference>
<feature type="region of interest" description="Disordered" evidence="1">
    <location>
        <begin position="94"/>
        <end position="238"/>
    </location>
</feature>
<evidence type="ECO:0000313" key="3">
    <source>
        <dbReference type="Proteomes" id="UP000314987"/>
    </source>
</evidence>
<gene>
    <name evidence="2" type="primary">CENPU</name>
</gene>
<dbReference type="PANTHER" id="PTHR32222">
    <property type="entry name" value="CENTROMERE PROTEIN U"/>
    <property type="match status" value="1"/>
</dbReference>
<feature type="region of interest" description="Disordered" evidence="1">
    <location>
        <begin position="19"/>
        <end position="45"/>
    </location>
</feature>
<dbReference type="GeneTree" id="ENSGT00390000015511"/>
<reference evidence="2" key="3">
    <citation type="submission" date="2025-09" db="UniProtKB">
        <authorList>
            <consortium name="Ensembl"/>
        </authorList>
    </citation>
    <scope>IDENTIFICATION</scope>
</reference>
<organism evidence="2 3">
    <name type="scientific">Vombatus ursinus</name>
    <name type="common">Common wombat</name>
    <dbReference type="NCBI Taxonomy" id="29139"/>
    <lineage>
        <taxon>Eukaryota</taxon>
        <taxon>Metazoa</taxon>
        <taxon>Chordata</taxon>
        <taxon>Craniata</taxon>
        <taxon>Vertebrata</taxon>
        <taxon>Euteleostomi</taxon>
        <taxon>Mammalia</taxon>
        <taxon>Metatheria</taxon>
        <taxon>Diprotodontia</taxon>
        <taxon>Vombatidae</taxon>
        <taxon>Vombatus</taxon>
    </lineage>
</organism>
<accession>A0A4X2KHW4</accession>
<name>A0A4X2KHW4_VOMUR</name>